<dbReference type="AlphaFoldDB" id="A0AAD7TCH5"/>
<feature type="region of interest" description="Disordered" evidence="1">
    <location>
        <begin position="20"/>
        <end position="62"/>
    </location>
</feature>
<keyword evidence="3" id="KW-1185">Reference proteome</keyword>
<feature type="compositionally biased region" description="Polar residues" evidence="1">
    <location>
        <begin position="35"/>
        <end position="54"/>
    </location>
</feature>
<reference evidence="2" key="1">
    <citation type="journal article" date="2023" name="Science">
        <title>Genome structures resolve the early diversification of teleost fishes.</title>
        <authorList>
            <person name="Parey E."/>
            <person name="Louis A."/>
            <person name="Montfort J."/>
            <person name="Bouchez O."/>
            <person name="Roques C."/>
            <person name="Iampietro C."/>
            <person name="Lluch J."/>
            <person name="Castinel A."/>
            <person name="Donnadieu C."/>
            <person name="Desvignes T."/>
            <person name="Floi Bucao C."/>
            <person name="Jouanno E."/>
            <person name="Wen M."/>
            <person name="Mejri S."/>
            <person name="Dirks R."/>
            <person name="Jansen H."/>
            <person name="Henkel C."/>
            <person name="Chen W.J."/>
            <person name="Zahm M."/>
            <person name="Cabau C."/>
            <person name="Klopp C."/>
            <person name="Thompson A.W."/>
            <person name="Robinson-Rechavi M."/>
            <person name="Braasch I."/>
            <person name="Lecointre G."/>
            <person name="Bobe J."/>
            <person name="Postlethwait J.H."/>
            <person name="Berthelot C."/>
            <person name="Roest Crollius H."/>
            <person name="Guiguen Y."/>
        </authorList>
    </citation>
    <scope>NUCLEOTIDE SEQUENCE</scope>
    <source>
        <strain evidence="2">NC1722</strain>
    </source>
</reference>
<evidence type="ECO:0000313" key="3">
    <source>
        <dbReference type="Proteomes" id="UP001221898"/>
    </source>
</evidence>
<sequence length="131" mass="14455">MQLGPPLSLASPPLQFHIHEKQTRKNRRPSEIRSQETTAHGSTCLSSLRASGRTSEAARWSRTGITRRRRHVDRHSFINFAQTSVGLMQLFGSLLINVQGNKGTALELTASRIPAAAATRRTLLTSLTQTP</sequence>
<evidence type="ECO:0000256" key="1">
    <source>
        <dbReference type="SAM" id="MobiDB-lite"/>
    </source>
</evidence>
<gene>
    <name evidence="2" type="ORF">AAFF_G00141360</name>
</gene>
<comment type="caution">
    <text evidence="2">The sequence shown here is derived from an EMBL/GenBank/DDBJ whole genome shotgun (WGS) entry which is preliminary data.</text>
</comment>
<name>A0AAD7TCH5_9TELE</name>
<dbReference type="Proteomes" id="UP001221898">
    <property type="component" value="Unassembled WGS sequence"/>
</dbReference>
<accession>A0AAD7TCH5</accession>
<proteinExistence type="predicted"/>
<evidence type="ECO:0000313" key="2">
    <source>
        <dbReference type="EMBL" id="KAJ8418427.1"/>
    </source>
</evidence>
<dbReference type="EMBL" id="JAINUG010000002">
    <property type="protein sequence ID" value="KAJ8418427.1"/>
    <property type="molecule type" value="Genomic_DNA"/>
</dbReference>
<protein>
    <submittedName>
        <fullName evidence="2">Uncharacterized protein</fullName>
    </submittedName>
</protein>
<organism evidence="2 3">
    <name type="scientific">Aldrovandia affinis</name>
    <dbReference type="NCBI Taxonomy" id="143900"/>
    <lineage>
        <taxon>Eukaryota</taxon>
        <taxon>Metazoa</taxon>
        <taxon>Chordata</taxon>
        <taxon>Craniata</taxon>
        <taxon>Vertebrata</taxon>
        <taxon>Euteleostomi</taxon>
        <taxon>Actinopterygii</taxon>
        <taxon>Neopterygii</taxon>
        <taxon>Teleostei</taxon>
        <taxon>Notacanthiformes</taxon>
        <taxon>Halosauridae</taxon>
        <taxon>Aldrovandia</taxon>
    </lineage>
</organism>
<feature type="compositionally biased region" description="Basic and acidic residues" evidence="1">
    <location>
        <begin position="20"/>
        <end position="34"/>
    </location>
</feature>